<dbReference type="STRING" id="68249.BC342_15825"/>
<dbReference type="InterPro" id="IPR036291">
    <property type="entry name" value="NAD(P)-bd_dom_sf"/>
</dbReference>
<evidence type="ECO:0000313" key="1">
    <source>
        <dbReference type="EMBL" id="AQS71499.1"/>
    </source>
</evidence>
<gene>
    <name evidence="1" type="ORF">B1H29_35735</name>
</gene>
<dbReference type="PANTHER" id="PTHR43431:SF7">
    <property type="entry name" value="OXIDOREDUCTASE, SHORT CHAIN DEHYDROGENASE_REDUCTASE FAMILY (AFU_ORTHOLOGUE AFUA_5G14000)"/>
    <property type="match status" value="1"/>
</dbReference>
<dbReference type="EMBL" id="CP019724">
    <property type="protein sequence ID" value="AQS71499.1"/>
    <property type="molecule type" value="Genomic_DNA"/>
</dbReference>
<dbReference type="Pfam" id="PF00106">
    <property type="entry name" value="adh_short"/>
    <property type="match status" value="1"/>
</dbReference>
<dbReference type="KEGG" id="spac:B1H29_35735"/>
<sequence length="241" mass="25198">MSTIAIVGAGPQLGRAIGRRFAAEGFDVALIARNRKTLRAVADDLSDTGVRVGVFPADVTDRPALHAALSAAEERLGPIDVLEYSPAPSPADLRRAPLVEATKVTVDSVLAQLDLYLLGGVAAVQHVLPGMLERGTGTVLVSSGAGSGPVIAPHVANVQIATGGMRNWILNLHAALSGTGVYAAHVAIAAFIGQGGHDSQPQTMADAYWRLHTKRTEAELVVQDLPDDYLEQGLADKFVES</sequence>
<accession>A0A1S6JIE6</accession>
<reference evidence="1 2" key="1">
    <citation type="submission" date="2017-02" db="EMBL/GenBank/DDBJ databases">
        <title>Streptomyces pactum ACT12 Genome sequencing and assembly.</title>
        <authorList>
            <person name="Xue Q."/>
            <person name="Yan X."/>
            <person name="Jia L."/>
            <person name="Yan H."/>
        </authorList>
    </citation>
    <scope>NUCLEOTIDE SEQUENCE [LARGE SCALE GENOMIC DNA]</scope>
    <source>
        <strain evidence="1 2">ACT12</strain>
    </source>
</reference>
<dbReference type="PANTHER" id="PTHR43431">
    <property type="entry name" value="OXIDOREDUCTASE, SHORT CHAIN DEHYDROGENASE/REDUCTASE FAMILY (AFU_ORTHOLOGUE AFUA_5G14000)"/>
    <property type="match status" value="1"/>
</dbReference>
<protein>
    <submittedName>
        <fullName evidence="1">Short-chain dehydrogenase</fullName>
    </submittedName>
</protein>
<dbReference type="InterPro" id="IPR002347">
    <property type="entry name" value="SDR_fam"/>
</dbReference>
<dbReference type="AlphaFoldDB" id="A0A1S6JIE6"/>
<dbReference type="RefSeq" id="WP_055420056.1">
    <property type="nucleotide sequence ID" value="NZ_CP019724.1"/>
</dbReference>
<dbReference type="Proteomes" id="UP000189443">
    <property type="component" value="Chromosome"/>
</dbReference>
<proteinExistence type="predicted"/>
<evidence type="ECO:0000313" key="2">
    <source>
        <dbReference type="Proteomes" id="UP000189443"/>
    </source>
</evidence>
<dbReference type="Gene3D" id="3.40.50.720">
    <property type="entry name" value="NAD(P)-binding Rossmann-like Domain"/>
    <property type="match status" value="1"/>
</dbReference>
<organism evidence="1 2">
    <name type="scientific">Streptomyces pactum</name>
    <dbReference type="NCBI Taxonomy" id="68249"/>
    <lineage>
        <taxon>Bacteria</taxon>
        <taxon>Bacillati</taxon>
        <taxon>Actinomycetota</taxon>
        <taxon>Actinomycetes</taxon>
        <taxon>Kitasatosporales</taxon>
        <taxon>Streptomycetaceae</taxon>
        <taxon>Streptomyces</taxon>
    </lineage>
</organism>
<keyword evidence="2" id="KW-1185">Reference proteome</keyword>
<name>A0A1S6JIE6_9ACTN</name>
<dbReference type="SUPFAM" id="SSF51735">
    <property type="entry name" value="NAD(P)-binding Rossmann-fold domains"/>
    <property type="match status" value="1"/>
</dbReference>
<dbReference type="OrthoDB" id="9799818at2"/>